<accession>A0A1M4S2X6</accession>
<dbReference type="PANTHER" id="PTHR43585:SF2">
    <property type="entry name" value="ATP-GRASP ENZYME FSQD"/>
    <property type="match status" value="1"/>
</dbReference>
<dbReference type="GO" id="GO:0008716">
    <property type="term" value="F:D-alanine-D-alanine ligase activity"/>
    <property type="evidence" value="ECO:0007669"/>
    <property type="project" value="InterPro"/>
</dbReference>
<evidence type="ECO:0000256" key="1">
    <source>
        <dbReference type="ARBA" id="ARBA00022598"/>
    </source>
</evidence>
<gene>
    <name evidence="8" type="ORF">ACGLYG10_2608</name>
</gene>
<evidence type="ECO:0000313" key="9">
    <source>
        <dbReference type="Proteomes" id="UP000184291"/>
    </source>
</evidence>
<dbReference type="Pfam" id="PF07478">
    <property type="entry name" value="Dala_Dala_lig_C"/>
    <property type="match status" value="1"/>
</dbReference>
<evidence type="ECO:0000259" key="7">
    <source>
        <dbReference type="PROSITE" id="PS50975"/>
    </source>
</evidence>
<evidence type="ECO:0000313" key="8">
    <source>
        <dbReference type="EMBL" id="SHE26357.1"/>
    </source>
</evidence>
<dbReference type="OrthoDB" id="24041at2"/>
<evidence type="ECO:0000256" key="4">
    <source>
        <dbReference type="ARBA" id="ARBA00023316"/>
    </source>
</evidence>
<keyword evidence="9" id="KW-1185">Reference proteome</keyword>
<dbReference type="Proteomes" id="UP000184291">
    <property type="component" value="Unassembled WGS sequence"/>
</dbReference>
<reference evidence="9" key="1">
    <citation type="submission" date="2016-09" db="EMBL/GenBank/DDBJ databases">
        <authorList>
            <person name="Strepis N."/>
        </authorList>
    </citation>
    <scope>NUCLEOTIDE SEQUENCE [LARGE SCALE GENOMIC DNA]</scope>
</reference>
<dbReference type="PANTHER" id="PTHR43585">
    <property type="entry name" value="FUMIPYRROLE BIOSYNTHESIS PROTEIN C"/>
    <property type="match status" value="1"/>
</dbReference>
<dbReference type="SUPFAM" id="SSF52440">
    <property type="entry name" value="PreATP-grasp domain"/>
    <property type="match status" value="1"/>
</dbReference>
<keyword evidence="2 5" id="KW-0547">Nucleotide-binding</keyword>
<proteinExistence type="predicted"/>
<dbReference type="InterPro" id="IPR016185">
    <property type="entry name" value="PreATP-grasp_dom_sf"/>
</dbReference>
<dbReference type="SUPFAM" id="SSF56059">
    <property type="entry name" value="Glutathione synthetase ATP-binding domain-like"/>
    <property type="match status" value="2"/>
</dbReference>
<keyword evidence="1 8" id="KW-0436">Ligase</keyword>
<evidence type="ECO:0000256" key="2">
    <source>
        <dbReference type="ARBA" id="ARBA00022741"/>
    </source>
</evidence>
<feature type="domain" description="ATP-grasp" evidence="7">
    <location>
        <begin position="131"/>
        <end position="324"/>
    </location>
</feature>
<organism evidence="8 9">
    <name type="scientific">Actinomyces glycerinitolerans</name>
    <dbReference type="NCBI Taxonomy" id="1892869"/>
    <lineage>
        <taxon>Bacteria</taxon>
        <taxon>Bacillati</taxon>
        <taxon>Actinomycetota</taxon>
        <taxon>Actinomycetes</taxon>
        <taxon>Actinomycetales</taxon>
        <taxon>Actinomycetaceae</taxon>
        <taxon>Actinomyces</taxon>
    </lineage>
</organism>
<dbReference type="RefSeq" id="WP_083565913.1">
    <property type="nucleotide sequence ID" value="NZ_FQTT01000014.1"/>
</dbReference>
<feature type="region of interest" description="Disordered" evidence="6">
    <location>
        <begin position="1"/>
        <end position="22"/>
    </location>
</feature>
<protein>
    <submittedName>
        <fullName evidence="8">D-ala d-ala ligase c-terminus</fullName>
    </submittedName>
</protein>
<evidence type="ECO:0000256" key="3">
    <source>
        <dbReference type="ARBA" id="ARBA00022840"/>
    </source>
</evidence>
<dbReference type="SMART" id="SM01209">
    <property type="entry name" value="GARS_A"/>
    <property type="match status" value="1"/>
</dbReference>
<dbReference type="InterPro" id="IPR011761">
    <property type="entry name" value="ATP-grasp"/>
</dbReference>
<dbReference type="Gene3D" id="3.30.470.20">
    <property type="entry name" value="ATP-grasp fold, B domain"/>
    <property type="match status" value="2"/>
</dbReference>
<dbReference type="EMBL" id="FQTT01000014">
    <property type="protein sequence ID" value="SHE26357.1"/>
    <property type="molecule type" value="Genomic_DNA"/>
</dbReference>
<dbReference type="Pfam" id="PF13535">
    <property type="entry name" value="ATP-grasp_4"/>
    <property type="match status" value="1"/>
</dbReference>
<dbReference type="InterPro" id="IPR011095">
    <property type="entry name" value="Dala_Dala_lig_C"/>
</dbReference>
<keyword evidence="4" id="KW-0961">Cell wall biogenesis/degradation</keyword>
<dbReference type="Pfam" id="PF18603">
    <property type="entry name" value="LAL_C2"/>
    <property type="match status" value="2"/>
</dbReference>
<dbReference type="STRING" id="1892869.ACGLYG10_2608"/>
<name>A0A1M4S2X6_9ACTO</name>
<sequence length="843" mass="87230">MTVPETPAIQPHADADQSTRPAAERPPVLILGGSPLQVPMIRRARDLGLRTLVVDANPNVPGAALADEFAAVSTTDVEGLLALTRDRELAGVTSVGTDRPVRAMAAVAQAHGLPAVSPDTAAACTDKALMLQAVARAGVPHPRFALATDLDELRAAVAQVGLPCIVKPLDSSGSRGVVQVDSEADLARALDYALAPSYEPTVIVEELLVGREISCEVLCVDGTYHVVATTDKDTTGSPHFIETGHTQPADLDADTLAAAHALVAQCLAAVDMHFGPAHVEMMLTDNGPVLIEFGCRMAGDFVSSHVVPGSTGIDFIGLVLRQACGEKIEMPASSGRAAAIRFLTAPEGVLRAFHGVEEARAVPGVDAVITLAQPGEAIAPLHSSTDRLGVVVASAPDRVTAVAACERARDLIRIEVDAQLPSPAATPTAASPGPASSTPADLPARGRRVLIIGAGRGQLGLIRAVKRLGATAVVASLTAGPPPGLKEADEAIDVDLLDPAAVAREARLAGVDAVATSCLDTGLEALGAVVDELGLRGIGRAAARLCMDKLAMKRRLVERGVSTAPFREVTSRDELDAALAAVGLPAMVKAADLQGSSGVFKVASSDQARAAFDRAHALSRHGTVIVERFLDGREFGAQALAHDGELIHVTVHGDDLAAGLPIPIGHHVPLDDADLAAQAREVTAAAVAALGLDDCAVNIDLMACDGQVYVIELTGRAGANGLPELMGAVHGLDYYELVAREALDLDVPGTWARREPGPGAALALMLTDPDAHGTIADVLVPRDLPDWAVDLSLFRGPGDRIDGFASSNDCLGQVVVRGQDLEQCRQRAAALAAQVTFRLQEAA</sequence>
<dbReference type="InterPro" id="IPR013815">
    <property type="entry name" value="ATP_grasp_subdomain_1"/>
</dbReference>
<evidence type="ECO:0000256" key="6">
    <source>
        <dbReference type="SAM" id="MobiDB-lite"/>
    </source>
</evidence>
<dbReference type="InterPro" id="IPR040570">
    <property type="entry name" value="LAL_C2"/>
</dbReference>
<dbReference type="Gene3D" id="3.40.50.20">
    <property type="match status" value="2"/>
</dbReference>
<feature type="domain" description="ATP-grasp" evidence="7">
    <location>
        <begin position="553"/>
        <end position="743"/>
    </location>
</feature>
<dbReference type="GO" id="GO:0005524">
    <property type="term" value="F:ATP binding"/>
    <property type="evidence" value="ECO:0007669"/>
    <property type="project" value="UniProtKB-UniRule"/>
</dbReference>
<dbReference type="Gene3D" id="3.30.1490.20">
    <property type="entry name" value="ATP-grasp fold, A domain"/>
    <property type="match status" value="2"/>
</dbReference>
<dbReference type="InterPro" id="IPR052032">
    <property type="entry name" value="ATP-dep_AA_Ligase"/>
</dbReference>
<dbReference type="GO" id="GO:0071555">
    <property type="term" value="P:cell wall organization"/>
    <property type="evidence" value="ECO:0007669"/>
    <property type="project" value="UniProtKB-KW"/>
</dbReference>
<keyword evidence="3 5" id="KW-0067">ATP-binding</keyword>
<dbReference type="PROSITE" id="PS50975">
    <property type="entry name" value="ATP_GRASP"/>
    <property type="match status" value="2"/>
</dbReference>
<evidence type="ECO:0000256" key="5">
    <source>
        <dbReference type="PROSITE-ProRule" id="PRU00409"/>
    </source>
</evidence>
<dbReference type="GO" id="GO:0046872">
    <property type="term" value="F:metal ion binding"/>
    <property type="evidence" value="ECO:0007669"/>
    <property type="project" value="InterPro"/>
</dbReference>
<dbReference type="AlphaFoldDB" id="A0A1M4S2X6"/>